<gene>
    <name evidence="2" type="ORF">Thert_02189</name>
</gene>
<dbReference type="RefSeq" id="WP_237268736.1">
    <property type="nucleotide sequence ID" value="NZ_CP016893.1"/>
</dbReference>
<keyword evidence="2" id="KW-0255">Endonuclease</keyword>
<dbReference type="GO" id="GO:0016020">
    <property type="term" value="C:membrane"/>
    <property type="evidence" value="ECO:0007669"/>
    <property type="project" value="GOC"/>
</dbReference>
<evidence type="ECO:0000259" key="1">
    <source>
        <dbReference type="Pfam" id="PF03372"/>
    </source>
</evidence>
<keyword evidence="2" id="KW-0540">Nuclease</keyword>
<dbReference type="SUPFAM" id="SSF56219">
    <property type="entry name" value="DNase I-like"/>
    <property type="match status" value="1"/>
</dbReference>
<feature type="domain" description="Endonuclease/exonuclease/phosphatase" evidence="1">
    <location>
        <begin position="17"/>
        <end position="231"/>
    </location>
</feature>
<dbReference type="GO" id="GO:0004519">
    <property type="term" value="F:endonuclease activity"/>
    <property type="evidence" value="ECO:0007669"/>
    <property type="project" value="UniProtKB-KW"/>
</dbReference>
<dbReference type="Proteomes" id="UP000214975">
    <property type="component" value="Chromosome"/>
</dbReference>
<dbReference type="GO" id="GO:0004527">
    <property type="term" value="F:exonuclease activity"/>
    <property type="evidence" value="ECO:0007669"/>
    <property type="project" value="UniProtKB-KW"/>
</dbReference>
<dbReference type="Gene3D" id="3.60.10.10">
    <property type="entry name" value="Endonuclease/exonuclease/phosphatase"/>
    <property type="match status" value="1"/>
</dbReference>
<sequence length="243" mass="27805">MRIKIENEGIFMILTIMTYNIHGGKDIDDNLTIYGISNFIKQSKADVIGLQEVDTYLGRSYFLNEIKYLAKRLKMYYAFGPNIKIGLGSFGNGILSRYPIVKKNNYHLTSTGERRGLLSVLIELDSYRKIWFLTTHLGLNSKERVMQSQEILKIIKRLDYPVILTGDFNETPENEAYSIINHVLVDGAFSANSDYYSYLDGDEPVRIDYIMHSKDISVESIKAVDCNLSDHFPVIASVRCNFD</sequence>
<reference evidence="2 3" key="1">
    <citation type="submission" date="2016-08" db="EMBL/GenBank/DDBJ databases">
        <title>A novel genetic cassette of butanologenic Thermoanaerobacterium thermosaccharolyticum that directly convert cellulose to butanol.</title>
        <authorList>
            <person name="Li T."/>
            <person name="He J."/>
        </authorList>
    </citation>
    <scope>NUCLEOTIDE SEQUENCE [LARGE SCALE GENOMIC DNA]</scope>
    <source>
        <strain evidence="2 3">TG57</strain>
    </source>
</reference>
<accession>A0A223I069</accession>
<evidence type="ECO:0000313" key="2">
    <source>
        <dbReference type="EMBL" id="AST58118.1"/>
    </source>
</evidence>
<dbReference type="InterPro" id="IPR005135">
    <property type="entry name" value="Endo/exonuclease/phosphatase"/>
</dbReference>
<keyword evidence="2" id="KW-0269">Exonuclease</keyword>
<dbReference type="GO" id="GO:0006506">
    <property type="term" value="P:GPI anchor biosynthetic process"/>
    <property type="evidence" value="ECO:0007669"/>
    <property type="project" value="TreeGrafter"/>
</dbReference>
<keyword evidence="2" id="KW-0378">Hydrolase</keyword>
<dbReference type="EMBL" id="CP016893">
    <property type="protein sequence ID" value="AST58118.1"/>
    <property type="molecule type" value="Genomic_DNA"/>
</dbReference>
<name>A0A223I069_THETR</name>
<protein>
    <submittedName>
        <fullName evidence="2">Endonuclease/exonuclease phosphatase</fullName>
    </submittedName>
</protein>
<dbReference type="InterPro" id="IPR036691">
    <property type="entry name" value="Endo/exonu/phosph_ase_sf"/>
</dbReference>
<proteinExistence type="predicted"/>
<dbReference type="Pfam" id="PF03372">
    <property type="entry name" value="Exo_endo_phos"/>
    <property type="match status" value="1"/>
</dbReference>
<evidence type="ECO:0000313" key="3">
    <source>
        <dbReference type="Proteomes" id="UP000214975"/>
    </source>
</evidence>
<dbReference type="PANTHER" id="PTHR14859">
    <property type="entry name" value="CALCOFLUOR WHITE HYPERSENSITIVE PROTEIN PRECURSOR"/>
    <property type="match status" value="1"/>
</dbReference>
<organism evidence="2 3">
    <name type="scientific">Thermoanaerobacterium thermosaccharolyticum</name>
    <name type="common">Clostridium thermosaccharolyticum</name>
    <dbReference type="NCBI Taxonomy" id="1517"/>
    <lineage>
        <taxon>Bacteria</taxon>
        <taxon>Bacillati</taxon>
        <taxon>Bacillota</taxon>
        <taxon>Clostridia</taxon>
        <taxon>Thermoanaerobacterales</taxon>
        <taxon>Thermoanaerobacteraceae</taxon>
        <taxon>Thermoanaerobacterium</taxon>
    </lineage>
</organism>
<dbReference type="PANTHER" id="PTHR14859:SF15">
    <property type="entry name" value="ENDONUCLEASE_EXONUCLEASE_PHOSPHATASE DOMAIN-CONTAINING PROTEIN"/>
    <property type="match status" value="1"/>
</dbReference>
<dbReference type="InterPro" id="IPR051916">
    <property type="entry name" value="GPI-anchor_lipid_remodeler"/>
</dbReference>
<dbReference type="AlphaFoldDB" id="A0A223I069"/>